<dbReference type="PATRIC" id="fig|298794.3.peg.1932"/>
<dbReference type="InterPro" id="IPR036286">
    <property type="entry name" value="LexA/Signal_pep-like_sf"/>
</dbReference>
<evidence type="ECO:0000256" key="6">
    <source>
        <dbReference type="ARBA" id="ARBA00023236"/>
    </source>
</evidence>
<dbReference type="InterPro" id="IPR039418">
    <property type="entry name" value="LexA-like"/>
</dbReference>
<dbReference type="Proteomes" id="UP000035955">
    <property type="component" value="Unassembled WGS sequence"/>
</dbReference>
<keyword evidence="5" id="KW-0234">DNA repair</keyword>
<dbReference type="PRINTS" id="PR00726">
    <property type="entry name" value="LEXASERPTASE"/>
</dbReference>
<dbReference type="PROSITE" id="PS51257">
    <property type="entry name" value="PROKAR_LIPOPROTEIN"/>
    <property type="match status" value="1"/>
</dbReference>
<name>A0A0J6V251_9HYPH</name>
<evidence type="ECO:0000256" key="1">
    <source>
        <dbReference type="ARBA" id="ARBA00007484"/>
    </source>
</evidence>
<protein>
    <recommendedName>
        <fullName evidence="8">Peptidase S24/S26A/S26B/S26C domain-containing protein</fullName>
    </recommendedName>
</protein>
<dbReference type="PANTHER" id="PTHR33516">
    <property type="entry name" value="LEXA REPRESSOR"/>
    <property type="match status" value="1"/>
</dbReference>
<dbReference type="InterPro" id="IPR006197">
    <property type="entry name" value="Peptidase_S24_LexA"/>
</dbReference>
<keyword evidence="3 7" id="KW-0378">Hydrolase</keyword>
<evidence type="ECO:0000256" key="5">
    <source>
        <dbReference type="ARBA" id="ARBA00023204"/>
    </source>
</evidence>
<evidence type="ECO:0000313" key="10">
    <source>
        <dbReference type="Proteomes" id="UP000035955"/>
    </source>
</evidence>
<dbReference type="AlphaFoldDB" id="A0A0J6V251"/>
<dbReference type="InterPro" id="IPR050077">
    <property type="entry name" value="LexA_repressor"/>
</dbReference>
<dbReference type="GO" id="GO:0016787">
    <property type="term" value="F:hydrolase activity"/>
    <property type="evidence" value="ECO:0007669"/>
    <property type="project" value="UniProtKB-KW"/>
</dbReference>
<feature type="domain" description="Peptidase S24/S26A/S26B/S26C" evidence="8">
    <location>
        <begin position="12"/>
        <end position="128"/>
    </location>
</feature>
<keyword evidence="2" id="KW-0227">DNA damage</keyword>
<dbReference type="PANTHER" id="PTHR33516:SF2">
    <property type="entry name" value="LEXA REPRESSOR-RELATED"/>
    <property type="match status" value="1"/>
</dbReference>
<reference evidence="9 10" key="1">
    <citation type="submission" date="2015-03" db="EMBL/GenBank/DDBJ databases">
        <title>Genome sequencing of Methylobacterium variabile DSM 16961.</title>
        <authorList>
            <person name="Chaudhry V."/>
            <person name="Patil P.B."/>
        </authorList>
    </citation>
    <scope>NUCLEOTIDE SEQUENCE [LARGE SCALE GENOMIC DNA]</scope>
    <source>
        <strain evidence="9 10">DSM 16961</strain>
    </source>
</reference>
<evidence type="ECO:0000256" key="4">
    <source>
        <dbReference type="ARBA" id="ARBA00022813"/>
    </source>
</evidence>
<sequence length="135" mass="14336">MKGEVRTSASAPLVTASVACGFPSPAEDSLERPLDLNELHGIGAPSVFLVRVAGESMTGRGLFPGDIAVVDKARRPRSGCIVVACLNGDFTMKTYLKRGDEVILKAENPAFPDITVPEEADFQVWGVVTGSSRVF</sequence>
<dbReference type="Gene3D" id="2.10.109.10">
    <property type="entry name" value="Umud Fragment, subunit A"/>
    <property type="match status" value="1"/>
</dbReference>
<dbReference type="GO" id="GO:0006281">
    <property type="term" value="P:DNA repair"/>
    <property type="evidence" value="ECO:0007669"/>
    <property type="project" value="UniProtKB-KW"/>
</dbReference>
<dbReference type="GO" id="GO:0006355">
    <property type="term" value="P:regulation of DNA-templated transcription"/>
    <property type="evidence" value="ECO:0007669"/>
    <property type="project" value="InterPro"/>
</dbReference>
<dbReference type="SUPFAM" id="SSF51306">
    <property type="entry name" value="LexA/Signal peptidase"/>
    <property type="match status" value="1"/>
</dbReference>
<comment type="similarity">
    <text evidence="1 7">Belongs to the peptidase S24 family.</text>
</comment>
<dbReference type="CDD" id="cd06529">
    <property type="entry name" value="S24_LexA-like"/>
    <property type="match status" value="1"/>
</dbReference>
<dbReference type="GO" id="GO:0009432">
    <property type="term" value="P:SOS response"/>
    <property type="evidence" value="ECO:0007669"/>
    <property type="project" value="UniProtKB-KW"/>
</dbReference>
<keyword evidence="6" id="KW-0742">SOS response</keyword>
<evidence type="ECO:0000256" key="3">
    <source>
        <dbReference type="ARBA" id="ARBA00022801"/>
    </source>
</evidence>
<organism evidence="9 10">
    <name type="scientific">Methylobacterium variabile</name>
    <dbReference type="NCBI Taxonomy" id="298794"/>
    <lineage>
        <taxon>Bacteria</taxon>
        <taxon>Pseudomonadati</taxon>
        <taxon>Pseudomonadota</taxon>
        <taxon>Alphaproteobacteria</taxon>
        <taxon>Hyphomicrobiales</taxon>
        <taxon>Methylobacteriaceae</taxon>
        <taxon>Methylobacterium</taxon>
    </lineage>
</organism>
<accession>A0A0J6V251</accession>
<proteinExistence type="inferred from homology"/>
<dbReference type="NCBIfam" id="NF007621">
    <property type="entry name" value="PRK10276.1"/>
    <property type="match status" value="1"/>
</dbReference>
<dbReference type="GO" id="GO:0003677">
    <property type="term" value="F:DNA binding"/>
    <property type="evidence" value="ECO:0007669"/>
    <property type="project" value="InterPro"/>
</dbReference>
<dbReference type="EMBL" id="LABY01000166">
    <property type="protein sequence ID" value="KMO32896.1"/>
    <property type="molecule type" value="Genomic_DNA"/>
</dbReference>
<dbReference type="InterPro" id="IPR015927">
    <property type="entry name" value="Peptidase_S24_S26A/B/C"/>
</dbReference>
<evidence type="ECO:0000256" key="2">
    <source>
        <dbReference type="ARBA" id="ARBA00022763"/>
    </source>
</evidence>
<evidence type="ECO:0000313" key="9">
    <source>
        <dbReference type="EMBL" id="KMO32896.1"/>
    </source>
</evidence>
<dbReference type="Pfam" id="PF00717">
    <property type="entry name" value="Peptidase_S24"/>
    <property type="match status" value="1"/>
</dbReference>
<evidence type="ECO:0000256" key="7">
    <source>
        <dbReference type="RuleBase" id="RU003991"/>
    </source>
</evidence>
<keyword evidence="4 7" id="KW-0068">Autocatalytic cleavage</keyword>
<keyword evidence="10" id="KW-1185">Reference proteome</keyword>
<gene>
    <name evidence="9" type="ORF">VQ02_22565</name>
</gene>
<comment type="caution">
    <text evidence="9">The sequence shown here is derived from an EMBL/GenBank/DDBJ whole genome shotgun (WGS) entry which is preliminary data.</text>
</comment>
<evidence type="ECO:0000259" key="8">
    <source>
        <dbReference type="Pfam" id="PF00717"/>
    </source>
</evidence>